<gene>
    <name evidence="3" type="ORF">RAG0_02433</name>
</gene>
<protein>
    <recommendedName>
        <fullName evidence="2">Zinc-binding loop region of homing endonuclease domain-containing protein</fullName>
    </recommendedName>
</protein>
<dbReference type="Pfam" id="PF05551">
    <property type="entry name" value="zf-His_Me_endon"/>
    <property type="match status" value="1"/>
</dbReference>
<feature type="region of interest" description="Disordered" evidence="1">
    <location>
        <begin position="204"/>
        <end position="245"/>
    </location>
</feature>
<evidence type="ECO:0000259" key="2">
    <source>
        <dbReference type="Pfam" id="PF05551"/>
    </source>
</evidence>
<proteinExistence type="predicted"/>
<dbReference type="InterPro" id="IPR008704">
    <property type="entry name" value="Endonuclease_Zinc-binding_loop"/>
</dbReference>
<keyword evidence="4" id="KW-1185">Reference proteome</keyword>
<dbReference type="GO" id="GO:0004519">
    <property type="term" value="F:endonuclease activity"/>
    <property type="evidence" value="ECO:0007669"/>
    <property type="project" value="InterPro"/>
</dbReference>
<dbReference type="Proteomes" id="UP000178912">
    <property type="component" value="Unassembled WGS sequence"/>
</dbReference>
<dbReference type="OrthoDB" id="5386048at2759"/>
<organism evidence="3 4">
    <name type="scientific">Rhynchosporium agropyri</name>
    <dbReference type="NCBI Taxonomy" id="914238"/>
    <lineage>
        <taxon>Eukaryota</taxon>
        <taxon>Fungi</taxon>
        <taxon>Dikarya</taxon>
        <taxon>Ascomycota</taxon>
        <taxon>Pezizomycotina</taxon>
        <taxon>Leotiomycetes</taxon>
        <taxon>Helotiales</taxon>
        <taxon>Ploettnerulaceae</taxon>
        <taxon>Rhynchosporium</taxon>
    </lineage>
</organism>
<feature type="domain" description="Zinc-binding loop region of homing endonuclease" evidence="2">
    <location>
        <begin position="493"/>
        <end position="544"/>
    </location>
</feature>
<dbReference type="InterPro" id="IPR044925">
    <property type="entry name" value="His-Me_finger_sf"/>
</dbReference>
<dbReference type="SUPFAM" id="SSF54060">
    <property type="entry name" value="His-Me finger endonucleases"/>
    <property type="match status" value="1"/>
</dbReference>
<accession>A0A1E1K1Y5</accession>
<evidence type="ECO:0000313" key="4">
    <source>
        <dbReference type="Proteomes" id="UP000178912"/>
    </source>
</evidence>
<dbReference type="Gene3D" id="3.90.75.10">
    <property type="entry name" value="Homing Intron 3 (I-ppo) Encoded Endonuclease, Chain A"/>
    <property type="match status" value="1"/>
</dbReference>
<evidence type="ECO:0000313" key="3">
    <source>
        <dbReference type="EMBL" id="CZS91880.1"/>
    </source>
</evidence>
<sequence>MPTGANIKSISSISSSKYVPQNRTTGLVSDEVDTDVTMAPSDNGSRSDDELQATHILQPSSISSVDRQDFLDISLIEPWNLYGKDDCVNMLHCQLSDTENGGFTIQSAPEHFGSVKSQFHLYGLDLSNAQYDQDSQLQENSSSVIDCPKAAVEKQIFSDTELPHTQCGDVIMDEGSDKSRQPTSLGMSEVLSPKMKSLITGHFQASKPPTKYETSPPEEPQHLKAAAGSSRDIELPKTQPFSTTLPQEDVSQRLHLSLQSKTSNFETSNSFGKGHVPGTLVSKVAGQGNGTKMLASTGLLAIYSPDQSITSDPSLLTYQNPQILSGQQALPAFRDNSSIQVHELGAEAQSHEQQLKNTKIDRVFTLLESSQSFISTSSDIKTPRNIVSCKERKRIAVSYNRPPKITKAMTDWVTSTNWLLDPFREDDDCWFHPSPPSARLSVTGVLRPVGKLQRRFAWKDCGGKHSIALNYGIAVKLINFQMTKQQQDGFINKQWHLSHLCGNWTCLNPVHTTVEPGPVNINRNSCFSHRSGCLHSPKCLKNKKVALGADGKLIDHSNNAVKEIVGVSHFDDFSSPLLLDEDNFVVDDFEGSDLGS</sequence>
<reference evidence="4" key="1">
    <citation type="submission" date="2016-03" db="EMBL/GenBank/DDBJ databases">
        <authorList>
            <person name="Guldener U."/>
        </authorList>
    </citation>
    <scope>NUCLEOTIDE SEQUENCE [LARGE SCALE GENOMIC DNA]</scope>
    <source>
        <strain evidence="4">04CH-RAC-A.6.1</strain>
    </source>
</reference>
<dbReference type="EMBL" id="FJUX01000010">
    <property type="protein sequence ID" value="CZS91880.1"/>
    <property type="molecule type" value="Genomic_DNA"/>
</dbReference>
<feature type="region of interest" description="Disordered" evidence="1">
    <location>
        <begin position="21"/>
        <end position="50"/>
    </location>
</feature>
<evidence type="ECO:0000256" key="1">
    <source>
        <dbReference type="SAM" id="MobiDB-lite"/>
    </source>
</evidence>
<dbReference type="InterPro" id="IPR044930">
    <property type="entry name" value="Homing_endonuclease_His-Me"/>
</dbReference>
<dbReference type="AlphaFoldDB" id="A0A1E1K1Y5"/>
<name>A0A1E1K1Y5_9HELO</name>